<reference evidence="2" key="1">
    <citation type="submission" date="2014-05" db="EMBL/GenBank/DDBJ databases">
        <authorList>
            <person name="Chronopoulou M."/>
        </authorList>
    </citation>
    <scope>NUCLEOTIDE SEQUENCE</scope>
    <source>
        <tissue evidence="2">Whole organism</tissue>
    </source>
</reference>
<name>A0A0K2UVY7_LEPSM</name>
<proteinExistence type="predicted"/>
<sequence>MSTISPILQTSNKNKHTRTIQSYISAVHVEILYMCVPLFVFRTNQRALERQNRWIYSFHCLLKVQIAIFHLDFLLN</sequence>
<accession>A0A0K2UVY7</accession>
<dbReference type="AlphaFoldDB" id="A0A0K2UVY7"/>
<keyword evidence="1" id="KW-1133">Transmembrane helix</keyword>
<keyword evidence="1" id="KW-0472">Membrane</keyword>
<organism evidence="2">
    <name type="scientific">Lepeophtheirus salmonis</name>
    <name type="common">Salmon louse</name>
    <name type="synonym">Caligus salmonis</name>
    <dbReference type="NCBI Taxonomy" id="72036"/>
    <lineage>
        <taxon>Eukaryota</taxon>
        <taxon>Metazoa</taxon>
        <taxon>Ecdysozoa</taxon>
        <taxon>Arthropoda</taxon>
        <taxon>Crustacea</taxon>
        <taxon>Multicrustacea</taxon>
        <taxon>Hexanauplia</taxon>
        <taxon>Copepoda</taxon>
        <taxon>Siphonostomatoida</taxon>
        <taxon>Caligidae</taxon>
        <taxon>Lepeophtheirus</taxon>
    </lineage>
</organism>
<protein>
    <submittedName>
        <fullName evidence="2">Uncharacterized protein</fullName>
    </submittedName>
</protein>
<dbReference type="EMBL" id="HACA01024889">
    <property type="protein sequence ID" value="CDW42250.1"/>
    <property type="molecule type" value="Transcribed_RNA"/>
</dbReference>
<evidence type="ECO:0000313" key="2">
    <source>
        <dbReference type="EMBL" id="CDW42250.1"/>
    </source>
</evidence>
<evidence type="ECO:0000256" key="1">
    <source>
        <dbReference type="SAM" id="Phobius"/>
    </source>
</evidence>
<feature type="transmembrane region" description="Helical" evidence="1">
    <location>
        <begin position="20"/>
        <end position="41"/>
    </location>
</feature>
<keyword evidence="1" id="KW-0812">Transmembrane</keyword>
<feature type="transmembrane region" description="Helical" evidence="1">
    <location>
        <begin position="53"/>
        <end position="71"/>
    </location>
</feature>